<dbReference type="Proteomes" id="UP000284579">
    <property type="component" value="Unassembled WGS sequence"/>
</dbReference>
<comment type="caution">
    <text evidence="1">The sequence shown here is derived from an EMBL/GenBank/DDBJ whole genome shotgun (WGS) entry which is preliminary data.</text>
</comment>
<sequence length="86" mass="9114">MVCLRCGFEEVGWVVFQGVHPRLQIGDVVLVELALQIGALDTEVCGKEQASKLRDQLFLSIGGASEPGVEFTGEGGWVSGGVGHLM</sequence>
<organism evidence="1 2">
    <name type="scientific">Coprococcus comes</name>
    <dbReference type="NCBI Taxonomy" id="410072"/>
    <lineage>
        <taxon>Bacteria</taxon>
        <taxon>Bacillati</taxon>
        <taxon>Bacillota</taxon>
        <taxon>Clostridia</taxon>
        <taxon>Lachnospirales</taxon>
        <taxon>Lachnospiraceae</taxon>
        <taxon>Coprococcus</taxon>
    </lineage>
</organism>
<dbReference type="AlphaFoldDB" id="A0A3R6HLP4"/>
<evidence type="ECO:0000313" key="1">
    <source>
        <dbReference type="EMBL" id="RHF78619.1"/>
    </source>
</evidence>
<evidence type="ECO:0000313" key="2">
    <source>
        <dbReference type="Proteomes" id="UP000284579"/>
    </source>
</evidence>
<accession>A0A3R6HLP4</accession>
<reference evidence="1 2" key="1">
    <citation type="submission" date="2018-08" db="EMBL/GenBank/DDBJ databases">
        <title>A genome reference for cultivated species of the human gut microbiota.</title>
        <authorList>
            <person name="Zou Y."/>
            <person name="Xue W."/>
            <person name="Luo G."/>
        </authorList>
    </citation>
    <scope>NUCLEOTIDE SEQUENCE [LARGE SCALE GENOMIC DNA]</scope>
    <source>
        <strain evidence="1 2">AM23-3</strain>
    </source>
</reference>
<protein>
    <submittedName>
        <fullName evidence="1">Uncharacterized protein</fullName>
    </submittedName>
</protein>
<dbReference type="EMBL" id="QRHO01000075">
    <property type="protein sequence ID" value="RHF78619.1"/>
    <property type="molecule type" value="Genomic_DNA"/>
</dbReference>
<name>A0A3R6HLP4_9FIRM</name>
<gene>
    <name evidence="1" type="ORF">DW656_17720</name>
</gene>
<proteinExistence type="predicted"/>